<organism evidence="3 4">
    <name type="scientific">Schwartzia succinivorans DSM 10502</name>
    <dbReference type="NCBI Taxonomy" id="1123243"/>
    <lineage>
        <taxon>Bacteria</taxon>
        <taxon>Bacillati</taxon>
        <taxon>Bacillota</taxon>
        <taxon>Negativicutes</taxon>
        <taxon>Selenomonadales</taxon>
        <taxon>Selenomonadaceae</taxon>
        <taxon>Schwartzia</taxon>
    </lineage>
</organism>
<dbReference type="EMBL" id="FQUG01000010">
    <property type="protein sequence ID" value="SHF25684.1"/>
    <property type="molecule type" value="Genomic_DNA"/>
</dbReference>
<name>A0A1M5A6A9_9FIRM</name>
<dbReference type="InterPro" id="IPR010388">
    <property type="entry name" value="Anaerobic_Co-chelatase"/>
</dbReference>
<dbReference type="RefSeq" id="WP_072936324.1">
    <property type="nucleotide sequence ID" value="NZ_FQUG01000010.1"/>
</dbReference>
<keyword evidence="2" id="KW-0479">Metal-binding</keyword>
<gene>
    <name evidence="3" type="ORF">SAMN02745190_02221</name>
</gene>
<dbReference type="AlphaFoldDB" id="A0A1M5A6A9"/>
<dbReference type="GO" id="GO:0019251">
    <property type="term" value="P:anaerobic cobalamin biosynthetic process"/>
    <property type="evidence" value="ECO:0007669"/>
    <property type="project" value="InterPro"/>
</dbReference>
<keyword evidence="2" id="KW-0170">Cobalt</keyword>
<evidence type="ECO:0000256" key="2">
    <source>
        <dbReference type="PIRSR" id="PIRSR033579-3"/>
    </source>
</evidence>
<sequence length="307" mass="34174">MTTYKLNSAVKAPTPSLLRASQIGELSYINSELQHLDDKDAILVMSFGTTFKGTRKATIQATVDQIQSAHPDTKVALAFTSHIIIDRVKANEGMQIPIPEEALDQLAAEGYTRVALTTLDILPGMEYAYNTAVFDHYKDKFKKITMGTPLLYWMGQEDQRDDFEQFVEALKTQLPDNKDDEAVLLMAHGTPHPSNAFYTMIQTRIDAAGIKNVYMYTVEGWPTLADIIPRLKRDGIKHVTLMPAMMVAGDHVTNDMAGDDPDSHKSQLEAEGFTVSTYIHGLGENAAIRQIFVDRADEAYNLLTSNE</sequence>
<feature type="binding site" evidence="2">
    <location>
        <position position="219"/>
    </location>
    <ligand>
        <name>Co(2+)</name>
        <dbReference type="ChEBI" id="CHEBI:48828"/>
    </ligand>
</feature>
<dbReference type="Proteomes" id="UP000184404">
    <property type="component" value="Unassembled WGS sequence"/>
</dbReference>
<keyword evidence="4" id="KW-1185">Reference proteome</keyword>
<feature type="binding site" evidence="2">
    <location>
        <position position="251"/>
    </location>
    <ligand>
        <name>Co(2+)</name>
        <dbReference type="ChEBI" id="CHEBI:48828"/>
    </ligand>
</feature>
<feature type="active site" description="Proton acceptor" evidence="1">
    <location>
        <position position="188"/>
    </location>
</feature>
<dbReference type="Gene3D" id="3.40.50.1400">
    <property type="match status" value="2"/>
</dbReference>
<dbReference type="GO" id="GO:0016852">
    <property type="term" value="F:sirohydrochlorin cobaltochelatase activity"/>
    <property type="evidence" value="ECO:0007669"/>
    <property type="project" value="InterPro"/>
</dbReference>
<dbReference type="Pfam" id="PF06180">
    <property type="entry name" value="CbiK"/>
    <property type="match status" value="1"/>
</dbReference>
<evidence type="ECO:0000313" key="3">
    <source>
        <dbReference type="EMBL" id="SHF25684.1"/>
    </source>
</evidence>
<evidence type="ECO:0000256" key="1">
    <source>
        <dbReference type="PIRSR" id="PIRSR033579-1"/>
    </source>
</evidence>
<proteinExistence type="predicted"/>
<evidence type="ECO:0000313" key="4">
    <source>
        <dbReference type="Proteomes" id="UP000184404"/>
    </source>
</evidence>
<protein>
    <submittedName>
        <fullName evidence="3">Sirohydrochlorin cobaltochelatase</fullName>
    </submittedName>
</protein>
<dbReference type="OrthoDB" id="9770331at2"/>
<dbReference type="CDD" id="cd03413">
    <property type="entry name" value="CbiK_C"/>
    <property type="match status" value="1"/>
</dbReference>
<dbReference type="GO" id="GO:0046872">
    <property type="term" value="F:metal ion binding"/>
    <property type="evidence" value="ECO:0007669"/>
    <property type="project" value="UniProtKB-KW"/>
</dbReference>
<dbReference type="STRING" id="1123243.SAMN02745190_02221"/>
<accession>A0A1M5A6A9</accession>
<feature type="binding site" evidence="2">
    <location>
        <position position="188"/>
    </location>
    <ligand>
        <name>Co(2+)</name>
        <dbReference type="ChEBI" id="CHEBI:48828"/>
    </ligand>
</feature>
<dbReference type="PIRSF" id="PIRSF033579">
    <property type="entry name" value="Anaer_Co_chel"/>
    <property type="match status" value="1"/>
</dbReference>
<reference evidence="3 4" key="1">
    <citation type="submission" date="2016-11" db="EMBL/GenBank/DDBJ databases">
        <authorList>
            <person name="Jaros S."/>
            <person name="Januszkiewicz K."/>
            <person name="Wedrychowicz H."/>
        </authorList>
    </citation>
    <scope>NUCLEOTIDE SEQUENCE [LARGE SCALE GENOMIC DNA]</scope>
    <source>
        <strain evidence="3 4">DSM 10502</strain>
    </source>
</reference>
<dbReference type="SUPFAM" id="SSF53800">
    <property type="entry name" value="Chelatase"/>
    <property type="match status" value="1"/>
</dbReference>